<reference evidence="1" key="1">
    <citation type="submission" date="2018-02" db="EMBL/GenBank/DDBJ databases">
        <title>Rhizophora mucronata_Transcriptome.</title>
        <authorList>
            <person name="Meera S.P."/>
            <person name="Sreeshan A."/>
            <person name="Augustine A."/>
        </authorList>
    </citation>
    <scope>NUCLEOTIDE SEQUENCE</scope>
    <source>
        <tissue evidence="1">Leaf</tissue>
    </source>
</reference>
<evidence type="ECO:0000313" key="1">
    <source>
        <dbReference type="EMBL" id="MBX61691.1"/>
    </source>
</evidence>
<organism evidence="1">
    <name type="scientific">Rhizophora mucronata</name>
    <name type="common">Asiatic mangrove</name>
    <dbReference type="NCBI Taxonomy" id="61149"/>
    <lineage>
        <taxon>Eukaryota</taxon>
        <taxon>Viridiplantae</taxon>
        <taxon>Streptophyta</taxon>
        <taxon>Embryophyta</taxon>
        <taxon>Tracheophyta</taxon>
        <taxon>Spermatophyta</taxon>
        <taxon>Magnoliopsida</taxon>
        <taxon>eudicotyledons</taxon>
        <taxon>Gunneridae</taxon>
        <taxon>Pentapetalae</taxon>
        <taxon>rosids</taxon>
        <taxon>fabids</taxon>
        <taxon>Malpighiales</taxon>
        <taxon>Rhizophoraceae</taxon>
        <taxon>Rhizophora</taxon>
    </lineage>
</organism>
<protein>
    <submittedName>
        <fullName evidence="1">Mitochondrial substrate carrier family protein</fullName>
    </submittedName>
</protein>
<dbReference type="EMBL" id="GGEC01081207">
    <property type="protein sequence ID" value="MBX61691.1"/>
    <property type="molecule type" value="Transcribed_RNA"/>
</dbReference>
<sequence>MKLSSIFCIRDISGPIEGYTYVGFAVSFGNAASINRNKEKRACDKQFSSLLKARAQNNPENFIFSPISCLTTLAPFGIHTSTGQVENSILEWFEPLLWGLEMPGLVL</sequence>
<proteinExistence type="predicted"/>
<accession>A0A2P2Q3Z2</accession>
<dbReference type="AlphaFoldDB" id="A0A2P2Q3Z2"/>
<name>A0A2P2Q3Z2_RHIMU</name>